<dbReference type="Gene3D" id="3.30.450.20">
    <property type="entry name" value="PAS domain"/>
    <property type="match status" value="4"/>
</dbReference>
<comment type="catalytic activity">
    <reaction evidence="1">
        <text>ATP + protein L-histidine = ADP + protein N-phospho-L-histidine.</text>
        <dbReference type="EC" id="2.7.13.3"/>
    </reaction>
</comment>
<dbReference type="SUPFAM" id="SSF55874">
    <property type="entry name" value="ATPase domain of HSP90 chaperone/DNA topoisomerase II/histidine kinase"/>
    <property type="match status" value="1"/>
</dbReference>
<evidence type="ECO:0000256" key="2">
    <source>
        <dbReference type="ARBA" id="ARBA00001541"/>
    </source>
</evidence>
<evidence type="ECO:0000259" key="15">
    <source>
        <dbReference type="PROSITE" id="PS50113"/>
    </source>
</evidence>
<dbReference type="PROSITE" id="PS50112">
    <property type="entry name" value="PAS"/>
    <property type="match status" value="1"/>
</dbReference>
<dbReference type="GO" id="GO:0000155">
    <property type="term" value="F:phosphorelay sensor kinase activity"/>
    <property type="evidence" value="ECO:0007669"/>
    <property type="project" value="InterPro"/>
</dbReference>
<protein>
    <submittedName>
        <fullName evidence="18">PAS domain S-box protein</fullName>
    </submittedName>
</protein>
<comment type="caution">
    <text evidence="18">The sequence shown here is derived from an EMBL/GenBank/DDBJ whole genome shotgun (WGS) entry which is preliminary data.</text>
</comment>
<evidence type="ECO:0000256" key="3">
    <source>
        <dbReference type="ARBA" id="ARBA00022553"/>
    </source>
</evidence>
<dbReference type="NCBIfam" id="TIGR00229">
    <property type="entry name" value="sensory_box"/>
    <property type="match status" value="1"/>
</dbReference>
<keyword evidence="7" id="KW-0418">Kinase</keyword>
<dbReference type="PANTHER" id="PTHR24422">
    <property type="entry name" value="CHEMOTAXIS PROTEIN METHYLTRANSFERASE"/>
    <property type="match status" value="1"/>
</dbReference>
<dbReference type="SMART" id="SM00086">
    <property type="entry name" value="PAC"/>
    <property type="match status" value="3"/>
</dbReference>
<dbReference type="CDD" id="cd02440">
    <property type="entry name" value="AdoMet_MTases"/>
    <property type="match status" value="1"/>
</dbReference>
<dbReference type="InterPro" id="IPR035909">
    <property type="entry name" value="CheB_C"/>
</dbReference>
<evidence type="ECO:0000259" key="14">
    <source>
        <dbReference type="PROSITE" id="PS50112"/>
    </source>
</evidence>
<dbReference type="Pfam" id="PF08447">
    <property type="entry name" value="PAS_3"/>
    <property type="match status" value="1"/>
</dbReference>
<dbReference type="InterPro" id="IPR000673">
    <property type="entry name" value="Sig_transdc_resp-reg_Me-estase"/>
</dbReference>
<feature type="active site" evidence="10">
    <location>
        <position position="21"/>
    </location>
</feature>
<dbReference type="PROSITE" id="PS50109">
    <property type="entry name" value="HIS_KIN"/>
    <property type="match status" value="1"/>
</dbReference>
<proteinExistence type="predicted"/>
<organism evidence="18 19">
    <name type="scientific">Gillisia hiemivivida</name>
    <dbReference type="NCBI Taxonomy" id="291190"/>
    <lineage>
        <taxon>Bacteria</taxon>
        <taxon>Pseudomonadati</taxon>
        <taxon>Bacteroidota</taxon>
        <taxon>Flavobacteriia</taxon>
        <taxon>Flavobacteriales</taxon>
        <taxon>Flavobacteriaceae</taxon>
        <taxon>Gillisia</taxon>
    </lineage>
</organism>
<feature type="domain" description="CheR-type methyltransferase" evidence="17">
    <location>
        <begin position="210"/>
        <end position="462"/>
    </location>
</feature>
<dbReference type="Gene3D" id="3.40.50.180">
    <property type="entry name" value="Methylesterase CheB, C-terminal domain"/>
    <property type="match status" value="1"/>
</dbReference>
<dbReference type="InterPro" id="IPR036804">
    <property type="entry name" value="CheR_N_sf"/>
</dbReference>
<dbReference type="SUPFAM" id="SSF53335">
    <property type="entry name" value="S-adenosyl-L-methionine-dependent methyltransferases"/>
    <property type="match status" value="1"/>
</dbReference>
<dbReference type="PROSITE" id="PS50123">
    <property type="entry name" value="CHER"/>
    <property type="match status" value="1"/>
</dbReference>
<evidence type="ECO:0000313" key="18">
    <source>
        <dbReference type="EMBL" id="TXD93685.1"/>
    </source>
</evidence>
<dbReference type="InterPro" id="IPR013655">
    <property type="entry name" value="PAS_fold_3"/>
</dbReference>
<name>A0A5C6ZS69_9FLAO</name>
<dbReference type="SMART" id="SM00387">
    <property type="entry name" value="HATPase_c"/>
    <property type="match status" value="1"/>
</dbReference>
<keyword evidence="8" id="KW-0902">Two-component regulatory system</keyword>
<feature type="compositionally biased region" description="Basic and acidic residues" evidence="12">
    <location>
        <begin position="198"/>
        <end position="207"/>
    </location>
</feature>
<keyword evidence="3" id="KW-0597">Phosphoprotein</keyword>
<evidence type="ECO:0000256" key="4">
    <source>
        <dbReference type="ARBA" id="ARBA00022603"/>
    </source>
</evidence>
<dbReference type="Pfam" id="PF01339">
    <property type="entry name" value="CheB_methylest"/>
    <property type="match status" value="1"/>
</dbReference>
<dbReference type="InterPro" id="IPR005467">
    <property type="entry name" value="His_kinase_dom"/>
</dbReference>
<dbReference type="SMART" id="SM00091">
    <property type="entry name" value="PAS"/>
    <property type="match status" value="4"/>
</dbReference>
<dbReference type="GO" id="GO:0008983">
    <property type="term" value="F:protein-glutamate O-methyltransferase activity"/>
    <property type="evidence" value="ECO:0007669"/>
    <property type="project" value="UniProtKB-EC"/>
</dbReference>
<dbReference type="GO" id="GO:0005737">
    <property type="term" value="C:cytoplasm"/>
    <property type="evidence" value="ECO:0007669"/>
    <property type="project" value="InterPro"/>
</dbReference>
<keyword evidence="10" id="KW-0145">Chemotaxis</keyword>
<dbReference type="InterPro" id="IPR050903">
    <property type="entry name" value="Bact_Chemotaxis_MeTrfase"/>
</dbReference>
<feature type="compositionally biased region" description="Low complexity" evidence="12">
    <location>
        <begin position="682"/>
        <end position="702"/>
    </location>
</feature>
<feature type="region of interest" description="Disordered" evidence="12">
    <location>
        <begin position="682"/>
        <end position="711"/>
    </location>
</feature>
<dbReference type="InterPro" id="IPR003594">
    <property type="entry name" value="HATPase_dom"/>
</dbReference>
<evidence type="ECO:0000256" key="11">
    <source>
        <dbReference type="SAM" id="Coils"/>
    </source>
</evidence>
<gene>
    <name evidence="18" type="ORF">ES724_09640</name>
</gene>
<reference evidence="18 19" key="1">
    <citation type="submission" date="2019-08" db="EMBL/GenBank/DDBJ databases">
        <title>Genome sequence of Gillisia hiemivivida IC154 (type strain).</title>
        <authorList>
            <person name="Bowman J.P."/>
        </authorList>
    </citation>
    <scope>NUCLEOTIDE SEQUENCE [LARGE SCALE GENOMIC DNA]</scope>
    <source>
        <strain evidence="18 19">IC154</strain>
    </source>
</reference>
<evidence type="ECO:0000259" key="16">
    <source>
        <dbReference type="PROSITE" id="PS50122"/>
    </source>
</evidence>
<dbReference type="PROSITE" id="PS50113">
    <property type="entry name" value="PAC"/>
    <property type="match status" value="2"/>
</dbReference>
<evidence type="ECO:0000256" key="5">
    <source>
        <dbReference type="ARBA" id="ARBA00022679"/>
    </source>
</evidence>
<feature type="region of interest" description="Disordered" evidence="12">
    <location>
        <begin position="198"/>
        <end position="218"/>
    </location>
</feature>
<dbReference type="GO" id="GO:0032259">
    <property type="term" value="P:methylation"/>
    <property type="evidence" value="ECO:0007669"/>
    <property type="project" value="UniProtKB-KW"/>
</dbReference>
<dbReference type="PROSITE" id="PS50122">
    <property type="entry name" value="CHEB"/>
    <property type="match status" value="1"/>
</dbReference>
<comment type="catalytic activity">
    <reaction evidence="2">
        <text>L-glutamyl-[protein] + S-adenosyl-L-methionine = [protein]-L-glutamate 5-O-methyl ester + S-adenosyl-L-homocysteine</text>
        <dbReference type="Rhea" id="RHEA:24452"/>
        <dbReference type="Rhea" id="RHEA-COMP:10208"/>
        <dbReference type="Rhea" id="RHEA-COMP:10311"/>
        <dbReference type="ChEBI" id="CHEBI:29973"/>
        <dbReference type="ChEBI" id="CHEBI:57856"/>
        <dbReference type="ChEBI" id="CHEBI:59789"/>
        <dbReference type="ChEBI" id="CHEBI:82795"/>
        <dbReference type="EC" id="2.1.1.80"/>
    </reaction>
</comment>
<dbReference type="Gene3D" id="3.40.50.150">
    <property type="entry name" value="Vaccinia Virus protein VP39"/>
    <property type="match status" value="1"/>
</dbReference>
<dbReference type="InterPro" id="IPR036890">
    <property type="entry name" value="HATPase_C_sf"/>
</dbReference>
<keyword evidence="4" id="KW-0489">Methyltransferase</keyword>
<keyword evidence="5" id="KW-0808">Transferase</keyword>
<dbReference type="Pfam" id="PF02518">
    <property type="entry name" value="HATPase_c"/>
    <property type="match status" value="1"/>
</dbReference>
<evidence type="ECO:0000259" key="17">
    <source>
        <dbReference type="PROSITE" id="PS50123"/>
    </source>
</evidence>
<evidence type="ECO:0000259" key="13">
    <source>
        <dbReference type="PROSITE" id="PS50109"/>
    </source>
</evidence>
<evidence type="ECO:0000256" key="10">
    <source>
        <dbReference type="PROSITE-ProRule" id="PRU00050"/>
    </source>
</evidence>
<dbReference type="Pfam" id="PF00512">
    <property type="entry name" value="HisKA"/>
    <property type="match status" value="1"/>
</dbReference>
<feature type="active site" evidence="10">
    <location>
        <position position="142"/>
    </location>
</feature>
<dbReference type="EMBL" id="VORY01000009">
    <property type="protein sequence ID" value="TXD93685.1"/>
    <property type="molecule type" value="Genomic_DNA"/>
</dbReference>
<dbReference type="OrthoDB" id="9766459at2"/>
<keyword evidence="19" id="KW-1185">Reference proteome</keyword>
<feature type="domain" description="CheB-type methylesterase" evidence="16">
    <location>
        <begin position="12"/>
        <end position="200"/>
    </location>
</feature>
<feature type="active site" evidence="10">
    <location>
        <position position="48"/>
    </location>
</feature>
<keyword evidence="10" id="KW-0378">Hydrolase</keyword>
<dbReference type="InterPro" id="IPR036097">
    <property type="entry name" value="HisK_dim/P_sf"/>
</dbReference>
<dbReference type="Pfam" id="PF03705">
    <property type="entry name" value="CheR_N"/>
    <property type="match status" value="1"/>
</dbReference>
<evidence type="ECO:0000256" key="1">
    <source>
        <dbReference type="ARBA" id="ARBA00000085"/>
    </source>
</evidence>
<dbReference type="CDD" id="cd00082">
    <property type="entry name" value="HisKA"/>
    <property type="match status" value="1"/>
</dbReference>
<dbReference type="FunFam" id="3.30.450.20:FF:000099">
    <property type="entry name" value="Sensory box sensor histidine kinase"/>
    <property type="match status" value="1"/>
</dbReference>
<evidence type="ECO:0000256" key="9">
    <source>
        <dbReference type="ARBA" id="ARBA00023136"/>
    </source>
</evidence>
<dbReference type="SMART" id="SM00138">
    <property type="entry name" value="MeTrc"/>
    <property type="match status" value="1"/>
</dbReference>
<dbReference type="SUPFAM" id="SSF55785">
    <property type="entry name" value="PYP-like sensor domain (PAS domain)"/>
    <property type="match status" value="4"/>
</dbReference>
<sequence>MKKDKLIKSKNEFPVVGIGASAGGLKAFKSFIKNIPEKSGIAYVLVQHLDPDHKSLLSEILQKVTKIQILEITDDIDVEPDKIYILPANKMLMANDGILKLEPRPKPEKGTTNLPINLFFDSLANVHQSHSIGVILSGSGSDGTEGFKAIKNKGGTTFAQDEASAEWDDMPRHAAEAGVVDFVLPPERIPEKIVELIGERNTDKGEEQNNSEDNSEDNSKAIQQILDLLQERRGTDFTYYKKTTIGRRIDRRITINKCKNIDAYLHFIKNNNEEKDLLYQDLLIPVTDFFRDPKIFDHLCQTVLPNILNNRKSGDAIRIWVAGCSTGQEAYTFAICLREQMEANLNPWEKVQVFATDISEPAIAKARKGVYKKDELASLSSERISKFFTKSHGKYRINKEVREMCVFAEQNFLKDPPFGNMDLISCRNVLIYMEPYLQKKALTTFYYGLKPKGFLLLGKSETGSTMSELFASENKASKLYIRKEVPGQLILPPIQVGKKVGRERGDRAAQTEEKGTNFEKAANTLLLNEYTPAGVVVNGVLDIVHFKGDTGNYLQQQTGRPSYNLVKIARPGLAFELRSLLQKAKKNKDRVQKENIPIKVANTTLVVSLEVVQLPNMAEPYFMVLFHAKALEANTVEITAEEKGKKSELDPKDQLIAQLQKELQQTREDILEITEDQETANEELQSSNEELLSSSEELQSLNEELETSKEELQSTNEELTSVNQELISLNEQVTEERNFAEVVVETVREPLVVLDKDLKVISANSSFYLTFHEKESETIGKLFYELGDKQWDIPELQDRLESVLPRKESFLDFEITQTFKSIGERTMLLNAREIKGENKSRKMVLLAIEDITEKKHLRQKEKVRLAKFKNLVLQAPVAIMFLKGEDYKVELANDFYLQLVEQEKDFIDRPIFESLPELKDQGFKELFDKVVKSGEPYHGKELEVKINRNNKSKRGFYNFVYQPIRDWEGTATGVMVIAVEVTEQVLARRKVEEGAQKYNEIIHSSPSMVAVLEGEDFILTVANDSILDHLGKGDGIIGKPYLVSVPELEEQGLGDLLRKVYKTGEPYHAHEMPVNLVRDGEKKLSYYNFVYQPQRDVQGKIIGVTIIANEVTAQAELNKEIKESEARYHQMTDLVPDMIINATVDGEVFYYNKRWTDFTGWSLKKIKKEGWVKLIHPEDLRDAINNWQQAINTGDNYEMELRILDKNGDFKWHLSRAVPVKDETGKIIMWLGANAQIQKLKEEEKRKEDFLKMVSHELKTPITSIKGYTQLLLSLMEDDKEIQWDSLPIKSSLQRIDKQITRLTRLISEMLDVDRIKDSQLLLQSETFDLNELVKDTIDDIKYAYEQTHISLQTESSCLVNADRDRIGQVLINFITNAIKYSPDDQNIEIKVYQTKDNSVSVSVKDHGIGIEKKDQQNIFKRFYRVSGKDEETFSGFGIGLYLAKEIIERHNGQVKVKSKKGEGSEFIFTLPVTTKLDVKKE</sequence>
<feature type="domain" description="Histidine kinase" evidence="13">
    <location>
        <begin position="1253"/>
        <end position="1475"/>
    </location>
</feature>
<feature type="domain" description="PAS" evidence="14">
    <location>
        <begin position="1124"/>
        <end position="1194"/>
    </location>
</feature>
<dbReference type="InterPro" id="IPR013767">
    <property type="entry name" value="PAS_fold"/>
</dbReference>
<accession>A0A5C6ZS69</accession>
<dbReference type="CDD" id="cd16434">
    <property type="entry name" value="CheB-CheR_fusion"/>
    <property type="match status" value="1"/>
</dbReference>
<keyword evidence="6" id="KW-0949">S-adenosyl-L-methionine</keyword>
<dbReference type="Pfam" id="PF08448">
    <property type="entry name" value="PAS_4"/>
    <property type="match status" value="2"/>
</dbReference>
<dbReference type="InterPro" id="IPR035965">
    <property type="entry name" value="PAS-like_dom_sf"/>
</dbReference>
<dbReference type="Proteomes" id="UP000321367">
    <property type="component" value="Unassembled WGS sequence"/>
</dbReference>
<evidence type="ECO:0000256" key="8">
    <source>
        <dbReference type="ARBA" id="ARBA00023012"/>
    </source>
</evidence>
<keyword evidence="9" id="KW-0472">Membrane</keyword>
<dbReference type="InterPro" id="IPR003661">
    <property type="entry name" value="HisK_dim/P_dom"/>
</dbReference>
<dbReference type="InterPro" id="IPR001610">
    <property type="entry name" value="PAC"/>
</dbReference>
<dbReference type="SMART" id="SM00388">
    <property type="entry name" value="HisKA"/>
    <property type="match status" value="1"/>
</dbReference>
<dbReference type="PRINTS" id="PR00996">
    <property type="entry name" value="CHERMTFRASE"/>
</dbReference>
<dbReference type="Gene3D" id="1.10.287.130">
    <property type="match status" value="1"/>
</dbReference>
<evidence type="ECO:0000313" key="19">
    <source>
        <dbReference type="Proteomes" id="UP000321367"/>
    </source>
</evidence>
<dbReference type="GO" id="GO:0006935">
    <property type="term" value="P:chemotaxis"/>
    <property type="evidence" value="ECO:0007669"/>
    <property type="project" value="UniProtKB-UniRule"/>
</dbReference>
<dbReference type="Pfam" id="PF01739">
    <property type="entry name" value="CheR"/>
    <property type="match status" value="1"/>
</dbReference>
<evidence type="ECO:0000256" key="6">
    <source>
        <dbReference type="ARBA" id="ARBA00022691"/>
    </source>
</evidence>
<feature type="coiled-coil region" evidence="11">
    <location>
        <begin position="1107"/>
        <end position="1134"/>
    </location>
</feature>
<dbReference type="SUPFAM" id="SSF52738">
    <property type="entry name" value="Methylesterase CheB, C-terminal domain"/>
    <property type="match status" value="1"/>
</dbReference>
<dbReference type="Gene3D" id="1.10.155.10">
    <property type="entry name" value="Chemotaxis receptor methyltransferase CheR, N-terminal domain"/>
    <property type="match status" value="1"/>
</dbReference>
<dbReference type="FunFam" id="3.30.565.10:FF:000006">
    <property type="entry name" value="Sensor histidine kinase WalK"/>
    <property type="match status" value="1"/>
</dbReference>
<evidence type="ECO:0000256" key="12">
    <source>
        <dbReference type="SAM" id="MobiDB-lite"/>
    </source>
</evidence>
<dbReference type="InterPro" id="IPR000780">
    <property type="entry name" value="CheR_MeTrfase"/>
</dbReference>
<dbReference type="GO" id="GO:0006355">
    <property type="term" value="P:regulation of DNA-templated transcription"/>
    <property type="evidence" value="ECO:0007669"/>
    <property type="project" value="InterPro"/>
</dbReference>
<dbReference type="InterPro" id="IPR022642">
    <property type="entry name" value="CheR_C"/>
</dbReference>
<dbReference type="InterPro" id="IPR000014">
    <property type="entry name" value="PAS"/>
</dbReference>
<dbReference type="InterPro" id="IPR000700">
    <property type="entry name" value="PAS-assoc_C"/>
</dbReference>
<dbReference type="SUPFAM" id="SSF47384">
    <property type="entry name" value="Homodimeric domain of signal transducing histidine kinase"/>
    <property type="match status" value="1"/>
</dbReference>
<keyword evidence="11" id="KW-0175">Coiled coil</keyword>
<evidence type="ECO:0000256" key="7">
    <source>
        <dbReference type="ARBA" id="ARBA00022777"/>
    </source>
</evidence>
<dbReference type="GO" id="GO:0000156">
    <property type="term" value="F:phosphorelay response regulator activity"/>
    <property type="evidence" value="ECO:0007669"/>
    <property type="project" value="InterPro"/>
</dbReference>
<dbReference type="InterPro" id="IPR029063">
    <property type="entry name" value="SAM-dependent_MTases_sf"/>
</dbReference>
<dbReference type="FunFam" id="1.10.287.130:FF:000001">
    <property type="entry name" value="Two-component sensor histidine kinase"/>
    <property type="match status" value="1"/>
</dbReference>
<dbReference type="InterPro" id="IPR013656">
    <property type="entry name" value="PAS_4"/>
</dbReference>
<dbReference type="SUPFAM" id="SSF47757">
    <property type="entry name" value="Chemotaxis receptor methyltransferase CheR, N-terminal domain"/>
    <property type="match status" value="1"/>
</dbReference>
<dbReference type="GO" id="GO:0008984">
    <property type="term" value="F:protein-glutamate methylesterase activity"/>
    <property type="evidence" value="ECO:0007669"/>
    <property type="project" value="InterPro"/>
</dbReference>
<dbReference type="InterPro" id="IPR022641">
    <property type="entry name" value="CheR_N"/>
</dbReference>
<dbReference type="CDD" id="cd00130">
    <property type="entry name" value="PAS"/>
    <property type="match status" value="2"/>
</dbReference>
<dbReference type="Gene3D" id="3.30.565.10">
    <property type="entry name" value="Histidine kinase-like ATPase, C-terminal domain"/>
    <property type="match status" value="1"/>
</dbReference>
<feature type="domain" description="PAC" evidence="15">
    <location>
        <begin position="940"/>
        <end position="993"/>
    </location>
</feature>
<dbReference type="Pfam" id="PF00989">
    <property type="entry name" value="PAS"/>
    <property type="match status" value="1"/>
</dbReference>
<feature type="domain" description="PAC" evidence="15">
    <location>
        <begin position="1197"/>
        <end position="1249"/>
    </location>
</feature>